<dbReference type="GO" id="GO:0006782">
    <property type="term" value="P:protoporphyrinogen IX biosynthetic process"/>
    <property type="evidence" value="ECO:0007669"/>
    <property type="project" value="UniProtKB-UniPathway"/>
</dbReference>
<dbReference type="SUPFAM" id="SSF51726">
    <property type="entry name" value="UROD/MetE-like"/>
    <property type="match status" value="1"/>
</dbReference>
<evidence type="ECO:0000313" key="12">
    <source>
        <dbReference type="Proteomes" id="UP000198815"/>
    </source>
</evidence>
<dbReference type="SUPFAM" id="SSF69618">
    <property type="entry name" value="HemD-like"/>
    <property type="match status" value="1"/>
</dbReference>
<dbReference type="InterPro" id="IPR000257">
    <property type="entry name" value="Uroporphyrinogen_deCOase"/>
</dbReference>
<dbReference type="STRING" id="64702.SAMN05443377_11626"/>
<name>A0A1H9SUV8_9ACTN</name>
<dbReference type="Gene3D" id="3.40.50.10090">
    <property type="match status" value="2"/>
</dbReference>
<protein>
    <recommendedName>
        <fullName evidence="3 7">Uroporphyrinogen decarboxylase</fullName>
        <ecNumber evidence="3 7">4.1.1.37</ecNumber>
    </recommendedName>
</protein>
<comment type="similarity">
    <text evidence="2 8">Belongs to the uroporphyrinogen decarboxylase family.</text>
</comment>
<dbReference type="PROSITE" id="PS00907">
    <property type="entry name" value="UROD_2"/>
    <property type="match status" value="1"/>
</dbReference>
<dbReference type="AlphaFoldDB" id="A0A1H9SUV8"/>
<keyword evidence="6" id="KW-0627">Porphyrin biosynthesis</keyword>
<dbReference type="GO" id="GO:0004852">
    <property type="term" value="F:uroporphyrinogen-III synthase activity"/>
    <property type="evidence" value="ECO:0007669"/>
    <property type="project" value="InterPro"/>
</dbReference>
<dbReference type="Pfam" id="PF01208">
    <property type="entry name" value="URO-D"/>
    <property type="match status" value="1"/>
</dbReference>
<dbReference type="GO" id="GO:0005829">
    <property type="term" value="C:cytosol"/>
    <property type="evidence" value="ECO:0007669"/>
    <property type="project" value="TreeGrafter"/>
</dbReference>
<feature type="domain" description="Uroporphyrinogen decarboxylase (URO-D)" evidence="10">
    <location>
        <begin position="433"/>
        <end position="449"/>
    </location>
</feature>
<evidence type="ECO:0000256" key="6">
    <source>
        <dbReference type="ARBA" id="ARBA00023244"/>
    </source>
</evidence>
<dbReference type="Pfam" id="PF02602">
    <property type="entry name" value="HEM4"/>
    <property type="match status" value="1"/>
</dbReference>
<dbReference type="CDD" id="cd00717">
    <property type="entry name" value="URO-D"/>
    <property type="match status" value="1"/>
</dbReference>
<evidence type="ECO:0000256" key="8">
    <source>
        <dbReference type="RuleBase" id="RU004169"/>
    </source>
</evidence>
<accession>A0A1H9SUV8</accession>
<dbReference type="PANTHER" id="PTHR21091:SF169">
    <property type="entry name" value="UROPORPHYRINOGEN DECARBOXYLASE"/>
    <property type="match status" value="1"/>
</dbReference>
<evidence type="ECO:0000259" key="10">
    <source>
        <dbReference type="PROSITE" id="PS00907"/>
    </source>
</evidence>
<gene>
    <name evidence="11" type="ORF">SAMN05443377_11626</name>
</gene>
<keyword evidence="5" id="KW-0456">Lyase</keyword>
<evidence type="ECO:0000256" key="7">
    <source>
        <dbReference type="NCBIfam" id="TIGR01464"/>
    </source>
</evidence>
<evidence type="ECO:0000256" key="1">
    <source>
        <dbReference type="ARBA" id="ARBA00004804"/>
    </source>
</evidence>
<dbReference type="InterPro" id="IPR036108">
    <property type="entry name" value="4pyrrol_syn_uPrphyn_synt_sf"/>
</dbReference>
<organism evidence="11 12">
    <name type="scientific">Propionibacterium cyclohexanicum</name>
    <dbReference type="NCBI Taxonomy" id="64702"/>
    <lineage>
        <taxon>Bacteria</taxon>
        <taxon>Bacillati</taxon>
        <taxon>Actinomycetota</taxon>
        <taxon>Actinomycetes</taxon>
        <taxon>Propionibacteriales</taxon>
        <taxon>Propionibacteriaceae</taxon>
        <taxon>Propionibacterium</taxon>
    </lineage>
</organism>
<keyword evidence="4" id="KW-0210">Decarboxylase</keyword>
<sequence length="643" mass="66898">MSAVGQDALSGTEAWPPPVLLVRPDANERDAEQLDAWGIETTIDPWLEVSTAADPAPAHRLVGMLAACATGTVLVVTSPRTWGHLGQLVGDKALERAVSAALGNGALVWCTGRGTAASLPEGLAAAIHTAPTGEALAQALNSQVLPGFGHLIAGVPLVLLPGSEIARPQLPAALAAGGWRVVTAPVYTTRARSERPDSAAPLASGQFSAVVVRSPSAVQALRQGLGEQFWPEGTPMVAAGPTTAAAARELGIDPVECAGPEPARVAATVATTLGVPEKCAAGTAQMLPPSHPSRTGVLAASPFLSACRGVRPAVTPVWFMRQAGRSLPEYRAARRGSTMLDSCLDPELASELTLQPVRRYGVDAAIFYSDIMVPLRLAGLDVDIEPGVGPVIANPIRHPEQIEALPTLEDDALAPIRAAVGRAVAELGPVPLIGFAGAPYTVASYLVEGRPDRTHPRTRTLMREHPHAFAALLRWVAGISLDFLRAQVMAGASAVQLFDSWAGELDPADYLVHVQPASALVLRGIGRLGVPRIHFGTRSARLLVAMRDAGADVMGVASDLSLDEANRLLGGRTVLQGNVDPDLLTATPARLDEHLRTVLASGAAAPAHIVNLAHGVPKDTDPRTLAHIVDLVHTSASTSAKGH</sequence>
<feature type="domain" description="Uroporphyrinogen decarboxylase (URO-D)" evidence="9">
    <location>
        <begin position="316"/>
        <end position="325"/>
    </location>
</feature>
<dbReference type="PROSITE" id="PS00906">
    <property type="entry name" value="UROD_1"/>
    <property type="match status" value="1"/>
</dbReference>
<evidence type="ECO:0000256" key="5">
    <source>
        <dbReference type="ARBA" id="ARBA00023239"/>
    </source>
</evidence>
<evidence type="ECO:0000256" key="3">
    <source>
        <dbReference type="ARBA" id="ARBA00012288"/>
    </source>
</evidence>
<dbReference type="EMBL" id="FOGZ01000016">
    <property type="protein sequence ID" value="SER88726.1"/>
    <property type="molecule type" value="Genomic_DNA"/>
</dbReference>
<proteinExistence type="inferred from homology"/>
<comment type="pathway">
    <text evidence="1">Porphyrin-containing compound metabolism; protoporphyrin-IX biosynthesis; coproporphyrinogen-III from 5-aminolevulinate: step 4/4.</text>
</comment>
<dbReference type="PANTHER" id="PTHR21091">
    <property type="entry name" value="METHYLTETRAHYDROFOLATE:HOMOCYSTEINE METHYLTRANSFERASE RELATED"/>
    <property type="match status" value="1"/>
</dbReference>
<evidence type="ECO:0000313" key="11">
    <source>
        <dbReference type="EMBL" id="SER88726.1"/>
    </source>
</evidence>
<dbReference type="GO" id="GO:0004853">
    <property type="term" value="F:uroporphyrinogen decarboxylase activity"/>
    <property type="evidence" value="ECO:0007669"/>
    <property type="project" value="UniProtKB-UniRule"/>
</dbReference>
<dbReference type="RefSeq" id="WP_091970017.1">
    <property type="nucleotide sequence ID" value="NZ_FOGZ01000016.1"/>
</dbReference>
<evidence type="ECO:0000256" key="4">
    <source>
        <dbReference type="ARBA" id="ARBA00022793"/>
    </source>
</evidence>
<reference evidence="11 12" key="1">
    <citation type="submission" date="2016-10" db="EMBL/GenBank/DDBJ databases">
        <authorList>
            <person name="de Groot N.N."/>
        </authorList>
    </citation>
    <scope>NUCLEOTIDE SEQUENCE [LARGE SCALE GENOMIC DNA]</scope>
    <source>
        <strain evidence="11 12">DSM 16859</strain>
    </source>
</reference>
<dbReference type="NCBIfam" id="TIGR01464">
    <property type="entry name" value="hemE"/>
    <property type="match status" value="1"/>
</dbReference>
<dbReference type="Proteomes" id="UP000198815">
    <property type="component" value="Unassembled WGS sequence"/>
</dbReference>
<dbReference type="Gene3D" id="3.20.20.210">
    <property type="match status" value="1"/>
</dbReference>
<dbReference type="InterPro" id="IPR038071">
    <property type="entry name" value="UROD/MetE-like_sf"/>
</dbReference>
<dbReference type="InterPro" id="IPR006361">
    <property type="entry name" value="Uroporphyrinogen_deCO2ase_HemE"/>
</dbReference>
<dbReference type="EC" id="4.1.1.37" evidence="3 7"/>
<keyword evidence="12" id="KW-1185">Reference proteome</keyword>
<dbReference type="InterPro" id="IPR003754">
    <property type="entry name" value="4pyrrol_synth_uPrphyn_synth"/>
</dbReference>
<dbReference type="UniPathway" id="UPA00251">
    <property type="reaction ID" value="UER00321"/>
</dbReference>
<dbReference type="OrthoDB" id="9806656at2"/>
<evidence type="ECO:0000259" key="9">
    <source>
        <dbReference type="PROSITE" id="PS00906"/>
    </source>
</evidence>
<evidence type="ECO:0000256" key="2">
    <source>
        <dbReference type="ARBA" id="ARBA00009935"/>
    </source>
</evidence>